<dbReference type="GO" id="GO:0046872">
    <property type="term" value="F:metal ion binding"/>
    <property type="evidence" value="ECO:0007669"/>
    <property type="project" value="UniProtKB-KW"/>
</dbReference>
<feature type="compositionally biased region" description="Polar residues" evidence="12">
    <location>
        <begin position="545"/>
        <end position="556"/>
    </location>
</feature>
<dbReference type="SMART" id="SM00558">
    <property type="entry name" value="JmjC"/>
    <property type="match status" value="1"/>
</dbReference>
<dbReference type="Pfam" id="PF02373">
    <property type="entry name" value="JmjC"/>
    <property type="match status" value="1"/>
</dbReference>
<dbReference type="PANTHER" id="PTHR12480">
    <property type="entry name" value="ARGININE DEMETHYLASE AND LYSYL-HYDROXYLASE JMJD"/>
    <property type="match status" value="1"/>
</dbReference>
<evidence type="ECO:0000256" key="7">
    <source>
        <dbReference type="ARBA" id="ARBA00023004"/>
    </source>
</evidence>
<dbReference type="PANTHER" id="PTHR12480:SF32">
    <property type="entry name" value="BIFUNCTIONAL ARGININE DEMETHYLASE AND LYSYL-HYDROXYLASE JMJD6"/>
    <property type="match status" value="1"/>
</dbReference>
<name>A0AAD5T930_9FUNG</name>
<keyword evidence="6" id="KW-0560">Oxidoreductase</keyword>
<evidence type="ECO:0000256" key="11">
    <source>
        <dbReference type="ARBA" id="ARBA00038068"/>
    </source>
</evidence>
<comment type="caution">
    <text evidence="14">The sequence shown here is derived from an EMBL/GenBank/DDBJ whole genome shotgun (WGS) entry which is preliminary data.</text>
</comment>
<evidence type="ECO:0000256" key="4">
    <source>
        <dbReference type="ARBA" id="ARBA00022853"/>
    </source>
</evidence>
<keyword evidence="15" id="KW-1185">Reference proteome</keyword>
<comment type="similarity">
    <text evidence="11">Belongs to the JMJD6 family.</text>
</comment>
<feature type="compositionally biased region" description="Low complexity" evidence="12">
    <location>
        <begin position="527"/>
        <end position="541"/>
    </location>
</feature>
<comment type="subcellular location">
    <subcellularLocation>
        <location evidence="2">Nucleus</location>
    </subcellularLocation>
</comment>
<feature type="compositionally biased region" description="Basic and acidic residues" evidence="12">
    <location>
        <begin position="219"/>
        <end position="236"/>
    </location>
</feature>
<evidence type="ECO:0000256" key="3">
    <source>
        <dbReference type="ARBA" id="ARBA00022723"/>
    </source>
</evidence>
<comment type="cofactor">
    <cofactor evidence="1">
        <name>Fe(2+)</name>
        <dbReference type="ChEBI" id="CHEBI:29033"/>
    </cofactor>
</comment>
<dbReference type="InterPro" id="IPR003347">
    <property type="entry name" value="JmjC_dom"/>
</dbReference>
<reference evidence="14" key="1">
    <citation type="submission" date="2020-05" db="EMBL/GenBank/DDBJ databases">
        <title>Phylogenomic resolution of chytrid fungi.</title>
        <authorList>
            <person name="Stajich J.E."/>
            <person name="Amses K."/>
            <person name="Simmons R."/>
            <person name="Seto K."/>
            <person name="Myers J."/>
            <person name="Bonds A."/>
            <person name="Quandt C.A."/>
            <person name="Barry K."/>
            <person name="Liu P."/>
            <person name="Grigoriev I."/>
            <person name="Longcore J.E."/>
            <person name="James T.Y."/>
        </authorList>
    </citation>
    <scope>NUCLEOTIDE SEQUENCE</scope>
    <source>
        <strain evidence="14">JEL0513</strain>
    </source>
</reference>
<dbReference type="GO" id="GO:0033749">
    <property type="term" value="F:histone H4R3 demethylase activity"/>
    <property type="evidence" value="ECO:0007669"/>
    <property type="project" value="TreeGrafter"/>
</dbReference>
<evidence type="ECO:0000256" key="8">
    <source>
        <dbReference type="ARBA" id="ARBA00023015"/>
    </source>
</evidence>
<sequence length="607" mass="69278">MRVNVETNETIQWLAAKDFTRKSSAAKLESRPNVYTESSVKLSRYARRIRRAKRNARSELDVANWARAGFAKLNFHIPDYLDDTERIDVNFVSHSEFTERFEQPGLPVILTGVTNDWLARENWSPQKLLERFHNEKFKVGEDDDGKTVHVQFSHFMHYCLESGDADKDDSPLYIFDPNFGDRSRNNTATEIRKSKPKPKSKSPDENRKELLSSINDSEITAKEKREISNSDNEDTRKKSKTSEITQNLAKVPENFSPAENTGKNFRLRLKISDATFVSNLATTKNIANIETEVISSFLESRPTREMLADYSPPKYFHDDLFQFTGSKRPPHRWVVIGPKRSGTGIHIDPLGTSAWNTLIFGHKRWALFPPEVPKHFVTLRGLPDHEAATWFAIVYPRLHDSSTIDATGRTLAERLGIINIIQRPGETMFVPGGWHHIVINLDFTVGVTQNFCSVAGWETVWLKTRNSRPRLAKRLLEKLECFSKDPKYISETVDDDGIGQRKTKAEVFKRLVEKAKELSFVPMLPPSSSDSSDSSSSSSSDSETDGASQDNTQSESSDGEGKCMCRRCKIRRKRKAGTLEIPPYAKVYQFREDVWVKNEDKLRKSHV</sequence>
<dbReference type="PROSITE" id="PS51184">
    <property type="entry name" value="JMJC"/>
    <property type="match status" value="1"/>
</dbReference>
<evidence type="ECO:0000256" key="5">
    <source>
        <dbReference type="ARBA" id="ARBA00022964"/>
    </source>
</evidence>
<dbReference type="Gene3D" id="2.60.120.650">
    <property type="entry name" value="Cupin"/>
    <property type="match status" value="2"/>
</dbReference>
<evidence type="ECO:0000256" key="9">
    <source>
        <dbReference type="ARBA" id="ARBA00023163"/>
    </source>
</evidence>
<keyword evidence="8" id="KW-0805">Transcription regulation</keyword>
<evidence type="ECO:0000256" key="2">
    <source>
        <dbReference type="ARBA" id="ARBA00004123"/>
    </source>
</evidence>
<evidence type="ECO:0000313" key="15">
    <source>
        <dbReference type="Proteomes" id="UP001211907"/>
    </source>
</evidence>
<evidence type="ECO:0000256" key="10">
    <source>
        <dbReference type="ARBA" id="ARBA00023242"/>
    </source>
</evidence>
<dbReference type="EMBL" id="JADGJH010000139">
    <property type="protein sequence ID" value="KAJ3136367.1"/>
    <property type="molecule type" value="Genomic_DNA"/>
</dbReference>
<dbReference type="SUPFAM" id="SSF51197">
    <property type="entry name" value="Clavaminate synthase-like"/>
    <property type="match status" value="1"/>
</dbReference>
<feature type="compositionally biased region" description="Basic and acidic residues" evidence="12">
    <location>
        <begin position="201"/>
        <end position="210"/>
    </location>
</feature>
<evidence type="ECO:0000313" key="14">
    <source>
        <dbReference type="EMBL" id="KAJ3136367.1"/>
    </source>
</evidence>
<gene>
    <name evidence="14" type="ORF">HK100_001744</name>
</gene>
<dbReference type="Proteomes" id="UP001211907">
    <property type="component" value="Unassembled WGS sequence"/>
</dbReference>
<evidence type="ECO:0000256" key="12">
    <source>
        <dbReference type="SAM" id="MobiDB-lite"/>
    </source>
</evidence>
<keyword evidence="9" id="KW-0804">Transcription</keyword>
<dbReference type="GO" id="GO:0106140">
    <property type="term" value="F:P-TEFb complex binding"/>
    <property type="evidence" value="ECO:0007669"/>
    <property type="project" value="TreeGrafter"/>
</dbReference>
<feature type="region of interest" description="Disordered" evidence="12">
    <location>
        <begin position="522"/>
        <end position="562"/>
    </location>
</feature>
<dbReference type="InterPro" id="IPR050910">
    <property type="entry name" value="JMJD6_ArgDemeth/LysHydrox"/>
</dbReference>
<dbReference type="GO" id="GO:0005737">
    <property type="term" value="C:cytoplasm"/>
    <property type="evidence" value="ECO:0007669"/>
    <property type="project" value="TreeGrafter"/>
</dbReference>
<keyword evidence="5" id="KW-0223">Dioxygenase</keyword>
<dbReference type="AlphaFoldDB" id="A0AAD5T930"/>
<proteinExistence type="inferred from homology"/>
<keyword evidence="4" id="KW-0156">Chromatin regulator</keyword>
<protein>
    <recommendedName>
        <fullName evidence="13">JmjC domain-containing protein</fullName>
    </recommendedName>
</protein>
<dbReference type="GO" id="GO:0005634">
    <property type="term" value="C:nucleus"/>
    <property type="evidence" value="ECO:0007669"/>
    <property type="project" value="UniProtKB-SubCell"/>
</dbReference>
<accession>A0AAD5T930</accession>
<keyword evidence="7" id="KW-0408">Iron</keyword>
<feature type="domain" description="JmjC" evidence="13">
    <location>
        <begin position="301"/>
        <end position="468"/>
    </location>
</feature>
<keyword evidence="10" id="KW-0539">Nucleus</keyword>
<evidence type="ECO:0000259" key="13">
    <source>
        <dbReference type="PROSITE" id="PS51184"/>
    </source>
</evidence>
<organism evidence="14 15">
    <name type="scientific">Physocladia obscura</name>
    <dbReference type="NCBI Taxonomy" id="109957"/>
    <lineage>
        <taxon>Eukaryota</taxon>
        <taxon>Fungi</taxon>
        <taxon>Fungi incertae sedis</taxon>
        <taxon>Chytridiomycota</taxon>
        <taxon>Chytridiomycota incertae sedis</taxon>
        <taxon>Chytridiomycetes</taxon>
        <taxon>Chytridiales</taxon>
        <taxon>Chytriomycetaceae</taxon>
        <taxon>Physocladia</taxon>
    </lineage>
</organism>
<evidence type="ECO:0000256" key="6">
    <source>
        <dbReference type="ARBA" id="ARBA00023002"/>
    </source>
</evidence>
<feature type="region of interest" description="Disordered" evidence="12">
    <location>
        <begin position="184"/>
        <end position="246"/>
    </location>
</feature>
<evidence type="ECO:0000256" key="1">
    <source>
        <dbReference type="ARBA" id="ARBA00001954"/>
    </source>
</evidence>
<keyword evidence="3" id="KW-0479">Metal-binding</keyword>